<organism evidence="1 2">
    <name type="scientific">Halorarum halophilum</name>
    <dbReference type="NCBI Taxonomy" id="2743090"/>
    <lineage>
        <taxon>Archaea</taxon>
        <taxon>Methanobacteriati</taxon>
        <taxon>Methanobacteriota</taxon>
        <taxon>Stenosarchaea group</taxon>
        <taxon>Halobacteria</taxon>
        <taxon>Halobacteriales</taxon>
        <taxon>Haloferacaceae</taxon>
        <taxon>Halorarum</taxon>
    </lineage>
</organism>
<dbReference type="Gene3D" id="3.40.50.300">
    <property type="entry name" value="P-loop containing nucleotide triphosphate hydrolases"/>
    <property type="match status" value="1"/>
</dbReference>
<reference evidence="1 2" key="1">
    <citation type="submission" date="2020-07" db="EMBL/GenBank/DDBJ databases">
        <title>Gai3-2, isolated from salt lake.</title>
        <authorList>
            <person name="Cui H."/>
            <person name="Shi X."/>
        </authorList>
    </citation>
    <scope>NUCLEOTIDE SEQUENCE [LARGE SCALE GENOMIC DNA]</scope>
    <source>
        <strain evidence="1 2">Gai3-2</strain>
    </source>
</reference>
<dbReference type="EMBL" id="CP058529">
    <property type="protein sequence ID" value="QLG27790.1"/>
    <property type="molecule type" value="Genomic_DNA"/>
</dbReference>
<accession>A0A7D5GFI8</accession>
<dbReference type="Proteomes" id="UP000509750">
    <property type="component" value="Chromosome"/>
</dbReference>
<gene>
    <name evidence="1" type="ORF">HUG10_09590</name>
</gene>
<dbReference type="GeneID" id="56029085"/>
<evidence type="ECO:0000313" key="2">
    <source>
        <dbReference type="Proteomes" id="UP000509750"/>
    </source>
</evidence>
<dbReference type="AlphaFoldDB" id="A0A7D5GFI8"/>
<dbReference type="InterPro" id="IPR027417">
    <property type="entry name" value="P-loop_NTPase"/>
</dbReference>
<dbReference type="OrthoDB" id="28808at2157"/>
<evidence type="ECO:0000313" key="1">
    <source>
        <dbReference type="EMBL" id="QLG27790.1"/>
    </source>
</evidence>
<dbReference type="PANTHER" id="PTHR43883:SF1">
    <property type="entry name" value="GLUCONOKINASE"/>
    <property type="match status" value="1"/>
</dbReference>
<dbReference type="RefSeq" id="WP_179169365.1">
    <property type="nucleotide sequence ID" value="NZ_CP058529.1"/>
</dbReference>
<name>A0A7D5GFI8_9EURY</name>
<keyword evidence="2" id="KW-1185">Reference proteome</keyword>
<dbReference type="KEGG" id="halg:HUG10_09590"/>
<sequence>MSRQERLVVVCGLPGAGKTTVSREIAERIDAELLRTDVVREDVVPDPDYTPEETRRVYDELLDRAAAGVDERGVVVLDGTFRRKRLRAAAREVAADVGATFELVKVECSAEVVRERIAAREGDESDADFAVHELLAEEFEAVGTPDLRVDNSGDLPRTREQVAAHY</sequence>
<dbReference type="SUPFAM" id="SSF52540">
    <property type="entry name" value="P-loop containing nucleoside triphosphate hydrolases"/>
    <property type="match status" value="1"/>
</dbReference>
<protein>
    <submittedName>
        <fullName evidence="1">AAA family ATPase</fullName>
    </submittedName>
</protein>
<proteinExistence type="predicted"/>
<dbReference type="Pfam" id="PF13671">
    <property type="entry name" value="AAA_33"/>
    <property type="match status" value="1"/>
</dbReference>
<dbReference type="InterPro" id="IPR052732">
    <property type="entry name" value="Cell-binding_unc_protein"/>
</dbReference>
<dbReference type="PANTHER" id="PTHR43883">
    <property type="entry name" value="SLR0207 PROTEIN"/>
    <property type="match status" value="1"/>
</dbReference>